<dbReference type="PANTHER" id="PTHR43640">
    <property type="entry name" value="OS07G0260300 PROTEIN"/>
    <property type="match status" value="1"/>
</dbReference>
<dbReference type="InterPro" id="IPR047262">
    <property type="entry name" value="PRX-like1"/>
</dbReference>
<protein>
    <recommendedName>
        <fullName evidence="3">Alkyl hydroperoxide reductase subunit C/ Thiol specific antioxidant domain-containing protein</fullName>
    </recommendedName>
</protein>
<feature type="chain" id="PRO_5006424214" description="Alkyl hydroperoxide reductase subunit C/ Thiol specific antioxidant domain-containing protein" evidence="2">
    <location>
        <begin position="26"/>
        <end position="581"/>
    </location>
</feature>
<dbReference type="EMBL" id="LICD01000272">
    <property type="protein sequence ID" value="KRO78843.1"/>
    <property type="molecule type" value="Genomic_DNA"/>
</dbReference>
<dbReference type="Gene3D" id="2.60.120.230">
    <property type="match status" value="1"/>
</dbReference>
<organism evidence="4 5">
    <name type="scientific">OM182 bacterium BACL3 MAG-120619-bin3</name>
    <dbReference type="NCBI Taxonomy" id="1655593"/>
    <lineage>
        <taxon>Bacteria</taxon>
        <taxon>Pseudomonadati</taxon>
        <taxon>Pseudomonadota</taxon>
        <taxon>Gammaproteobacteria</taxon>
        <taxon>OMG group</taxon>
        <taxon>OM182 clade</taxon>
    </lineage>
</organism>
<accession>A0A0R2T0F0</accession>
<dbReference type="PANTHER" id="PTHR43640:SF1">
    <property type="entry name" value="THIOREDOXIN-DEPENDENT PEROXIREDOXIN"/>
    <property type="match status" value="1"/>
</dbReference>
<dbReference type="GO" id="GO:0005507">
    <property type="term" value="F:copper ion binding"/>
    <property type="evidence" value="ECO:0007669"/>
    <property type="project" value="InterPro"/>
</dbReference>
<dbReference type="Proteomes" id="UP000051242">
    <property type="component" value="Unassembled WGS sequence"/>
</dbReference>
<dbReference type="InterPro" id="IPR008977">
    <property type="entry name" value="PHM/PNGase_F_dom_sf"/>
</dbReference>
<proteinExistence type="predicted"/>
<dbReference type="Pfam" id="PF00578">
    <property type="entry name" value="AhpC-TSA"/>
    <property type="match status" value="1"/>
</dbReference>
<dbReference type="InterPro" id="IPR036249">
    <property type="entry name" value="Thioredoxin-like_sf"/>
</dbReference>
<evidence type="ECO:0000256" key="2">
    <source>
        <dbReference type="SAM" id="SignalP"/>
    </source>
</evidence>
<reference evidence="4 5" key="1">
    <citation type="submission" date="2015-10" db="EMBL/GenBank/DDBJ databases">
        <title>Metagenome-Assembled Genomes uncover a global brackish microbiome.</title>
        <authorList>
            <person name="Hugerth L.W."/>
            <person name="Larsson J."/>
            <person name="Alneberg J."/>
            <person name="Lindh M.V."/>
            <person name="Legrand C."/>
            <person name="Pinhassi J."/>
            <person name="Andersson A.F."/>
        </authorList>
    </citation>
    <scope>NUCLEOTIDE SEQUENCE [LARGE SCALE GENOMIC DNA]</scope>
    <source>
        <strain evidence="4">BACL22 MAG-120619-bin3</strain>
    </source>
</reference>
<dbReference type="Gene3D" id="2.60.120.310">
    <property type="entry name" value="Copper type II, ascorbate-dependent monooxygenase, N-terminal domain"/>
    <property type="match status" value="1"/>
</dbReference>
<evidence type="ECO:0000313" key="5">
    <source>
        <dbReference type="Proteomes" id="UP000051242"/>
    </source>
</evidence>
<dbReference type="Gene3D" id="3.40.30.10">
    <property type="entry name" value="Glutaredoxin"/>
    <property type="match status" value="1"/>
</dbReference>
<dbReference type="SUPFAM" id="SSF52833">
    <property type="entry name" value="Thioredoxin-like"/>
    <property type="match status" value="1"/>
</dbReference>
<keyword evidence="1" id="KW-1015">Disulfide bond</keyword>
<name>A0A0R2T0F0_9GAMM</name>
<dbReference type="GO" id="GO:0016209">
    <property type="term" value="F:antioxidant activity"/>
    <property type="evidence" value="ECO:0007669"/>
    <property type="project" value="InterPro"/>
</dbReference>
<gene>
    <name evidence="4" type="ORF">ABR85_06725</name>
</gene>
<dbReference type="SUPFAM" id="SSF49742">
    <property type="entry name" value="PHM/PNGase F"/>
    <property type="match status" value="2"/>
</dbReference>
<dbReference type="AlphaFoldDB" id="A0A0R2T0F0"/>
<feature type="domain" description="Alkyl hydroperoxide reductase subunit C/ Thiol specific antioxidant" evidence="3">
    <location>
        <begin position="26"/>
        <end position="129"/>
    </location>
</feature>
<dbReference type="InterPro" id="IPR014784">
    <property type="entry name" value="Cu2_ascorb_mOase-like_C"/>
</dbReference>
<dbReference type="InterPro" id="IPR036939">
    <property type="entry name" value="Cu2_ascorb_mOase_N_sf"/>
</dbReference>
<evidence type="ECO:0000259" key="3">
    <source>
        <dbReference type="Pfam" id="PF00578"/>
    </source>
</evidence>
<feature type="signal peptide" evidence="2">
    <location>
        <begin position="1"/>
        <end position="25"/>
    </location>
</feature>
<evidence type="ECO:0000313" key="4">
    <source>
        <dbReference type="EMBL" id="KRO78843.1"/>
    </source>
</evidence>
<dbReference type="GO" id="GO:0016715">
    <property type="term" value="F:oxidoreductase activity, acting on paired donors, with incorporation or reduction of molecular oxygen, reduced ascorbate as one donor, and incorporation of one atom of oxygen"/>
    <property type="evidence" value="ECO:0007669"/>
    <property type="project" value="InterPro"/>
</dbReference>
<comment type="caution">
    <text evidence="4">The sequence shown here is derived from an EMBL/GenBank/DDBJ whole genome shotgun (WGS) entry which is preliminary data.</text>
</comment>
<evidence type="ECO:0000256" key="1">
    <source>
        <dbReference type="ARBA" id="ARBA00023157"/>
    </source>
</evidence>
<dbReference type="InterPro" id="IPR000866">
    <property type="entry name" value="AhpC/TSA"/>
</dbReference>
<keyword evidence="2" id="KW-0732">Signal</keyword>
<sequence>MIKISTIAKLSAATLLSTCVSMANAGERVSDFSLVDAKGRFFQLSRHANQNAVVVLAQDGSRDIRKAAKDIASLAAQFEGQRVEFVMLDSTGNADKAALLQAAEKAGIELRILIDDTQLVAEELGLTRALEVAILDPKAKELVYRGALNDRFAEGKKARRASEHYVADALTALIADQEIAAPEFTSNGEAIDFSAKSAQIAAVSYANDVAPILEQRCVTCHQEGGIAPFAMSSHQMVQGWSPMIRETLITKRMPPGQIDVEYSNQFHGVNHITVEETQKLVHWIDSGAKNNSATDPLAEYEISPVKWGHGEPDMIVNIPPQTIPATGTVEYRNLVLPLDLPEDKWVKAVEFVAGDTTVLHHIIAWAQAPDTGRGRGGAFGILNQGIGLGAYAPGNSINTYPDGAGFPLPQGSGLILQMHYTSSGKETVDASEIGIHFWDEEPERTILGGSAADLEIAIAPFEANHEMVASKKFRKDSYLTMVGPHMHYRGEDANFKLVYPDGSEEEILNVPNYQFNWQKTYDFKEPKFLPAGTEMVFRATFDNSEMNPFNPDPSAEISWGEQTWQEMMFGFFRYVEADEGE</sequence>